<reference evidence="5" key="1">
    <citation type="submission" date="2016-05" db="EMBL/GenBank/DDBJ databases">
        <title>Comparative genomics of biotechnologically important yeasts.</title>
        <authorList>
            <consortium name="DOE Joint Genome Institute"/>
            <person name="Riley R."/>
            <person name="Haridas S."/>
            <person name="Wolfe K.H."/>
            <person name="Lopes M.R."/>
            <person name="Hittinger C.T."/>
            <person name="Goker M."/>
            <person name="Salamov A."/>
            <person name="Wisecaver J."/>
            <person name="Long T.M."/>
            <person name="Aerts A.L."/>
            <person name="Barry K."/>
            <person name="Choi C."/>
            <person name="Clum A."/>
            <person name="Coughlan A.Y."/>
            <person name="Deshpande S."/>
            <person name="Douglass A.P."/>
            <person name="Hanson S.J."/>
            <person name="Klenk H.-P."/>
            <person name="Labutti K."/>
            <person name="Lapidus A."/>
            <person name="Lindquist E."/>
            <person name="Lipzen A."/>
            <person name="Meier-Kolthoff J.P."/>
            <person name="Ohm R.A."/>
            <person name="Otillar R.P."/>
            <person name="Pangilinan J."/>
            <person name="Peng Y."/>
            <person name="Rokas A."/>
            <person name="Rosa C.A."/>
            <person name="Scheuner C."/>
            <person name="Sibirny A.A."/>
            <person name="Slot J.C."/>
            <person name="Stielow J.B."/>
            <person name="Sun H."/>
            <person name="Kurtzman C.P."/>
            <person name="Blackwell M."/>
            <person name="Grigoriev I.V."/>
            <person name="Jeffries T.W."/>
        </authorList>
    </citation>
    <scope>NUCLEOTIDE SEQUENCE [LARGE SCALE GENOMIC DNA]</scope>
    <source>
        <strain evidence="5">DSM 1968</strain>
    </source>
</reference>
<evidence type="ECO:0000313" key="4">
    <source>
        <dbReference type="EMBL" id="ODV61443.1"/>
    </source>
</evidence>
<dbReference type="SUPFAM" id="SSF55729">
    <property type="entry name" value="Acyl-CoA N-acyltransferases (Nat)"/>
    <property type="match status" value="1"/>
</dbReference>
<sequence>MDYSRWISLDEFTVNNLGVVKKINEVSMPIAFKESFYSASVEQNNDLNQIAYFKEIPVGVIKCRLIMPTKSDGSAATKNKSSSKILPKGIYIDSLCVLEKYRRLGIASKLLEYIRDKCSEYFLHEIVCHVWVDNKEAMQFYEKNGFKVKNALVKDYYKSYTNDLNNQTDAIYLSLTI</sequence>
<evidence type="ECO:0000256" key="1">
    <source>
        <dbReference type="ARBA" id="ARBA00022679"/>
    </source>
</evidence>
<dbReference type="Gene3D" id="3.40.630.30">
    <property type="match status" value="1"/>
</dbReference>
<dbReference type="InParanoid" id="A0A1D2VIT9"/>
<proteinExistence type="predicted"/>
<dbReference type="OrthoDB" id="47374at2759"/>
<dbReference type="AlphaFoldDB" id="A0A1D2VIT9"/>
<dbReference type="EMBL" id="KV454479">
    <property type="protein sequence ID" value="ODV61443.1"/>
    <property type="molecule type" value="Genomic_DNA"/>
</dbReference>
<dbReference type="Pfam" id="PF00583">
    <property type="entry name" value="Acetyltransf_1"/>
    <property type="match status" value="1"/>
</dbReference>
<dbReference type="FunCoup" id="A0A1D2VIT9">
    <property type="interactions" value="64"/>
</dbReference>
<feature type="domain" description="N-acetyltransferase" evidence="3">
    <location>
        <begin position="7"/>
        <end position="177"/>
    </location>
</feature>
<dbReference type="PANTHER" id="PTHR42919">
    <property type="entry name" value="N-ALPHA-ACETYLTRANSFERASE"/>
    <property type="match status" value="1"/>
</dbReference>
<keyword evidence="2 4" id="KW-0012">Acyltransferase</keyword>
<keyword evidence="1 4" id="KW-0808">Transferase</keyword>
<dbReference type="PROSITE" id="PS51186">
    <property type="entry name" value="GNAT"/>
    <property type="match status" value="1"/>
</dbReference>
<dbReference type="GO" id="GO:0031415">
    <property type="term" value="C:NatA complex"/>
    <property type="evidence" value="ECO:0007669"/>
    <property type="project" value="TreeGrafter"/>
</dbReference>
<dbReference type="GO" id="GO:0007064">
    <property type="term" value="P:mitotic sister chromatid cohesion"/>
    <property type="evidence" value="ECO:0007669"/>
    <property type="project" value="TreeGrafter"/>
</dbReference>
<dbReference type="InterPro" id="IPR051556">
    <property type="entry name" value="N-term/lysine_N-AcTrnsfr"/>
</dbReference>
<keyword evidence="5" id="KW-1185">Reference proteome</keyword>
<dbReference type="Proteomes" id="UP000095038">
    <property type="component" value="Unassembled WGS sequence"/>
</dbReference>
<accession>A0A1D2VIT9</accession>
<organism evidence="4 5">
    <name type="scientific">Ascoidea rubescens DSM 1968</name>
    <dbReference type="NCBI Taxonomy" id="1344418"/>
    <lineage>
        <taxon>Eukaryota</taxon>
        <taxon>Fungi</taxon>
        <taxon>Dikarya</taxon>
        <taxon>Ascomycota</taxon>
        <taxon>Saccharomycotina</taxon>
        <taxon>Saccharomycetes</taxon>
        <taxon>Ascoideaceae</taxon>
        <taxon>Ascoidea</taxon>
    </lineage>
</organism>
<dbReference type="InterPro" id="IPR000182">
    <property type="entry name" value="GNAT_dom"/>
</dbReference>
<name>A0A1D2VIT9_9ASCO</name>
<protein>
    <submittedName>
        <fullName evidence="4">Acyl-CoA N-acyltransferase</fullName>
    </submittedName>
</protein>
<dbReference type="GeneID" id="30968139"/>
<gene>
    <name evidence="4" type="ORF">ASCRUDRAFT_80528</name>
</gene>
<evidence type="ECO:0000313" key="5">
    <source>
        <dbReference type="Proteomes" id="UP000095038"/>
    </source>
</evidence>
<dbReference type="PANTHER" id="PTHR42919:SF8">
    <property type="entry name" value="N-ALPHA-ACETYLTRANSFERASE 50"/>
    <property type="match status" value="1"/>
</dbReference>
<dbReference type="STRING" id="1344418.A0A1D2VIT9"/>
<dbReference type="RefSeq" id="XP_020047750.1">
    <property type="nucleotide sequence ID" value="XM_020194503.1"/>
</dbReference>
<evidence type="ECO:0000259" key="3">
    <source>
        <dbReference type="PROSITE" id="PS51186"/>
    </source>
</evidence>
<evidence type="ECO:0000256" key="2">
    <source>
        <dbReference type="ARBA" id="ARBA00023315"/>
    </source>
</evidence>
<dbReference type="InterPro" id="IPR016181">
    <property type="entry name" value="Acyl_CoA_acyltransferase"/>
</dbReference>
<dbReference type="GO" id="GO:0016747">
    <property type="term" value="F:acyltransferase activity, transferring groups other than amino-acyl groups"/>
    <property type="evidence" value="ECO:0007669"/>
    <property type="project" value="InterPro"/>
</dbReference>
<dbReference type="CDD" id="cd04301">
    <property type="entry name" value="NAT_SF"/>
    <property type="match status" value="1"/>
</dbReference>